<dbReference type="Proteomes" id="UP000002654">
    <property type="component" value="Chromosome"/>
</dbReference>
<dbReference type="STRING" id="768679.TTX_0708"/>
<dbReference type="HOGENOM" id="CLU_2434035_0_0_2"/>
<dbReference type="KEGG" id="ttn:TTX_0708"/>
<dbReference type="PATRIC" id="fig|768679.9.peg.719"/>
<evidence type="ECO:0000313" key="1">
    <source>
        <dbReference type="EMBL" id="CCC81365.1"/>
    </source>
</evidence>
<dbReference type="AlphaFoldDB" id="G4RP70"/>
<keyword evidence="2" id="KW-1185">Reference proteome</keyword>
<dbReference type="RefSeq" id="WP_014126621.1">
    <property type="nucleotide sequence ID" value="NC_016070.1"/>
</dbReference>
<reference evidence="1 2" key="1">
    <citation type="journal article" date="2011" name="PLoS ONE">
        <title>The complete genome sequence of Thermoproteus tenax: a physiologically versatile member of the Crenarchaeota.</title>
        <authorList>
            <person name="Siebers B."/>
            <person name="Zaparty M."/>
            <person name="Raddatz G."/>
            <person name="Tjaden B."/>
            <person name="Albers S.V."/>
            <person name="Bell S.D."/>
            <person name="Blombach F."/>
            <person name="Kletzin A."/>
            <person name="Kyrpides N."/>
            <person name="Lanz C."/>
            <person name="Plagens A."/>
            <person name="Rampp M."/>
            <person name="Rosinus A."/>
            <person name="von Jan M."/>
            <person name="Makarova K.S."/>
            <person name="Klenk H.P."/>
            <person name="Schuster S.C."/>
            <person name="Hensel R."/>
        </authorList>
    </citation>
    <scope>NUCLEOTIDE SEQUENCE [LARGE SCALE GENOMIC DNA]</scope>
    <source>
        <strain evidence="2">ATCC 35583 / DSM 2078 / JCM 9277 / NBRC 100435 / Kra 1</strain>
    </source>
</reference>
<proteinExistence type="predicted"/>
<dbReference type="eggNOG" id="arCOG05594">
    <property type="taxonomic scope" value="Archaea"/>
</dbReference>
<evidence type="ECO:0000313" key="2">
    <source>
        <dbReference type="Proteomes" id="UP000002654"/>
    </source>
</evidence>
<dbReference type="EMBL" id="FN869859">
    <property type="protein sequence ID" value="CCC81365.1"/>
    <property type="molecule type" value="Genomic_DNA"/>
</dbReference>
<dbReference type="PaxDb" id="768679-TTX_0708"/>
<name>G4RP70_THETK</name>
<protein>
    <submittedName>
        <fullName evidence="1">Uncharacterized protein</fullName>
    </submittedName>
</protein>
<dbReference type="GeneID" id="11261602"/>
<organism evidence="1 2">
    <name type="scientific">Thermoproteus tenax (strain ATCC 35583 / DSM 2078 / JCM 9277 / NBRC 100435 / Kra 1)</name>
    <dbReference type="NCBI Taxonomy" id="768679"/>
    <lineage>
        <taxon>Archaea</taxon>
        <taxon>Thermoproteota</taxon>
        <taxon>Thermoprotei</taxon>
        <taxon>Thermoproteales</taxon>
        <taxon>Thermoproteaceae</taxon>
        <taxon>Thermoproteus</taxon>
    </lineage>
</organism>
<accession>G4RP70</accession>
<sequence>MTCDRDPAHYVREVFEKTGDYFDPDPHQEGGVLVIFTNPPDDLAECLRELGIGFLDTTDEGGTNKYIVIYEEGDLTAFLKKVAPPLPEVEPLLMKLKRYVGGPHS</sequence>
<gene>
    <name evidence="1" type="ordered locus">TTX_0708</name>
</gene>